<protein>
    <recommendedName>
        <fullName evidence="4">Histidine kinase</fullName>
    </recommendedName>
</protein>
<sequence length="233" mass="24845">MSVESVTRSDAVPVGAVRRALAPAAWAVELAVLFAGLLAIELLLPPDAALLRFSPSAIWIPVLAMAVLHGTVPAVSASILGAVMLWVFEPSLSPADVDTYVAALRFWKEPVLWLAASLAIGAYRDRQAALRIELAERTERAEKQRAVIADYARSLRDQIDLLEQEIAFAAPQDGPLAANESRRSATGLRLSHAEPIEIRIGTLSAANSETGPQLVVGRAKDGRPAYLVAGPAE</sequence>
<proteinExistence type="predicted"/>
<evidence type="ECO:0000313" key="3">
    <source>
        <dbReference type="Proteomes" id="UP000644699"/>
    </source>
</evidence>
<dbReference type="Proteomes" id="UP000644699">
    <property type="component" value="Unassembled WGS sequence"/>
</dbReference>
<dbReference type="RefSeq" id="WP_188906755.1">
    <property type="nucleotide sequence ID" value="NZ_BMIQ01000001.1"/>
</dbReference>
<dbReference type="AlphaFoldDB" id="A0A917E1R3"/>
<feature type="transmembrane region" description="Helical" evidence="1">
    <location>
        <begin position="20"/>
        <end position="44"/>
    </location>
</feature>
<keyword evidence="1" id="KW-1133">Transmembrane helix</keyword>
<gene>
    <name evidence="2" type="ORF">GCM10011390_06410</name>
</gene>
<keyword evidence="1" id="KW-0812">Transmembrane</keyword>
<name>A0A917E1R3_9HYPH</name>
<comment type="caution">
    <text evidence="2">The sequence shown here is derived from an EMBL/GenBank/DDBJ whole genome shotgun (WGS) entry which is preliminary data.</text>
</comment>
<keyword evidence="3" id="KW-1185">Reference proteome</keyword>
<reference evidence="2" key="1">
    <citation type="journal article" date="2014" name="Int. J. Syst. Evol. Microbiol.">
        <title>Complete genome sequence of Corynebacterium casei LMG S-19264T (=DSM 44701T), isolated from a smear-ripened cheese.</title>
        <authorList>
            <consortium name="US DOE Joint Genome Institute (JGI-PGF)"/>
            <person name="Walter F."/>
            <person name="Albersmeier A."/>
            <person name="Kalinowski J."/>
            <person name="Ruckert C."/>
        </authorList>
    </citation>
    <scope>NUCLEOTIDE SEQUENCE</scope>
    <source>
        <strain evidence="2">CGMCC 1.15367</strain>
    </source>
</reference>
<evidence type="ECO:0008006" key="4">
    <source>
        <dbReference type="Google" id="ProtNLM"/>
    </source>
</evidence>
<organism evidence="2 3">
    <name type="scientific">Aureimonas endophytica</name>
    <dbReference type="NCBI Taxonomy" id="2027858"/>
    <lineage>
        <taxon>Bacteria</taxon>
        <taxon>Pseudomonadati</taxon>
        <taxon>Pseudomonadota</taxon>
        <taxon>Alphaproteobacteria</taxon>
        <taxon>Hyphomicrobiales</taxon>
        <taxon>Aurantimonadaceae</taxon>
        <taxon>Aureimonas</taxon>
    </lineage>
</organism>
<accession>A0A917E1R3</accession>
<keyword evidence="1" id="KW-0472">Membrane</keyword>
<dbReference type="EMBL" id="BMIQ01000001">
    <property type="protein sequence ID" value="GGD90357.1"/>
    <property type="molecule type" value="Genomic_DNA"/>
</dbReference>
<evidence type="ECO:0000256" key="1">
    <source>
        <dbReference type="SAM" id="Phobius"/>
    </source>
</evidence>
<feature type="transmembrane region" description="Helical" evidence="1">
    <location>
        <begin position="56"/>
        <end position="86"/>
    </location>
</feature>
<evidence type="ECO:0000313" key="2">
    <source>
        <dbReference type="EMBL" id="GGD90357.1"/>
    </source>
</evidence>
<reference evidence="2" key="2">
    <citation type="submission" date="2020-09" db="EMBL/GenBank/DDBJ databases">
        <authorList>
            <person name="Sun Q."/>
            <person name="Zhou Y."/>
        </authorList>
    </citation>
    <scope>NUCLEOTIDE SEQUENCE</scope>
    <source>
        <strain evidence="2">CGMCC 1.15367</strain>
    </source>
</reference>